<accession>X0RTN1</accession>
<feature type="non-terminal residue" evidence="1">
    <location>
        <position position="123"/>
    </location>
</feature>
<proteinExistence type="predicted"/>
<sequence>MTTFDGTNLIITLDAPTGGFLTVDVKIKLYSDWKEWVKDSGGHQFPQAFDVTGGDPIPGGQFISGSYFLRNDLGWRIQTTDVDQDVSLIGNLYPRDETIATFIPRPTRTTAFNLNLTANQGRI</sequence>
<comment type="caution">
    <text evidence="1">The sequence shown here is derived from an EMBL/GenBank/DDBJ whole genome shotgun (WGS) entry which is preliminary data.</text>
</comment>
<reference evidence="1" key="1">
    <citation type="journal article" date="2014" name="Front. Microbiol.">
        <title>High frequency of phylogenetically diverse reductive dehalogenase-homologous genes in deep subseafloor sedimentary metagenomes.</title>
        <authorList>
            <person name="Kawai M."/>
            <person name="Futagami T."/>
            <person name="Toyoda A."/>
            <person name="Takaki Y."/>
            <person name="Nishi S."/>
            <person name="Hori S."/>
            <person name="Arai W."/>
            <person name="Tsubouchi T."/>
            <person name="Morono Y."/>
            <person name="Uchiyama I."/>
            <person name="Ito T."/>
            <person name="Fujiyama A."/>
            <person name="Inagaki F."/>
            <person name="Takami H."/>
        </authorList>
    </citation>
    <scope>NUCLEOTIDE SEQUENCE</scope>
    <source>
        <strain evidence="1">Expedition CK06-06</strain>
    </source>
</reference>
<organism evidence="1">
    <name type="scientific">marine sediment metagenome</name>
    <dbReference type="NCBI Taxonomy" id="412755"/>
    <lineage>
        <taxon>unclassified sequences</taxon>
        <taxon>metagenomes</taxon>
        <taxon>ecological metagenomes</taxon>
    </lineage>
</organism>
<gene>
    <name evidence="1" type="ORF">S01H1_12984</name>
</gene>
<protein>
    <submittedName>
        <fullName evidence="1">Uncharacterized protein</fullName>
    </submittedName>
</protein>
<evidence type="ECO:0000313" key="1">
    <source>
        <dbReference type="EMBL" id="GAF72199.1"/>
    </source>
</evidence>
<dbReference type="AlphaFoldDB" id="X0RTN1"/>
<name>X0RTN1_9ZZZZ</name>
<dbReference type="EMBL" id="BARS01006684">
    <property type="protein sequence ID" value="GAF72199.1"/>
    <property type="molecule type" value="Genomic_DNA"/>
</dbReference>